<gene>
    <name evidence="2" type="ORF">HLI_19865</name>
</gene>
<dbReference type="PROSITE" id="PS51186">
    <property type="entry name" value="GNAT"/>
    <property type="match status" value="1"/>
</dbReference>
<reference evidence="2 3" key="1">
    <citation type="submission" date="2018-01" db="EMBL/GenBank/DDBJ databases">
        <title>The whole genome sequencing and assembly of Halobacillus litoralis ERB031 strain.</title>
        <authorList>
            <person name="Lee S.-J."/>
            <person name="Park M.-K."/>
            <person name="Kim J.-Y."/>
            <person name="Lee Y.-J."/>
            <person name="Yi H."/>
            <person name="Bahn Y.-S."/>
            <person name="Kim J.F."/>
            <person name="Lee D.-W."/>
        </authorList>
    </citation>
    <scope>NUCLEOTIDE SEQUENCE [LARGE SCALE GENOMIC DNA]</scope>
    <source>
        <strain evidence="2 3">ERB 031</strain>
    </source>
</reference>
<evidence type="ECO:0000313" key="2">
    <source>
        <dbReference type="EMBL" id="QAS54310.1"/>
    </source>
</evidence>
<proteinExistence type="predicted"/>
<evidence type="ECO:0000313" key="3">
    <source>
        <dbReference type="Proteomes" id="UP000287756"/>
    </source>
</evidence>
<keyword evidence="2" id="KW-0808">Transferase</keyword>
<name>A0A410MHZ3_9BACI</name>
<dbReference type="InterPro" id="IPR000182">
    <property type="entry name" value="GNAT_dom"/>
</dbReference>
<organism evidence="2 3">
    <name type="scientific">Halobacillus litoralis</name>
    <dbReference type="NCBI Taxonomy" id="45668"/>
    <lineage>
        <taxon>Bacteria</taxon>
        <taxon>Bacillati</taxon>
        <taxon>Bacillota</taxon>
        <taxon>Bacilli</taxon>
        <taxon>Bacillales</taxon>
        <taxon>Bacillaceae</taxon>
        <taxon>Halobacillus</taxon>
    </lineage>
</organism>
<dbReference type="CDD" id="cd04301">
    <property type="entry name" value="NAT_SF"/>
    <property type="match status" value="1"/>
</dbReference>
<dbReference type="GO" id="GO:0016747">
    <property type="term" value="F:acyltransferase activity, transferring groups other than amino-acyl groups"/>
    <property type="evidence" value="ECO:0007669"/>
    <property type="project" value="InterPro"/>
</dbReference>
<dbReference type="SUPFAM" id="SSF55729">
    <property type="entry name" value="Acyl-CoA N-acyltransferases (Nat)"/>
    <property type="match status" value="1"/>
</dbReference>
<dbReference type="RefSeq" id="WP_128526577.1">
    <property type="nucleotide sequence ID" value="NZ_CANLVY010000005.1"/>
</dbReference>
<dbReference type="AlphaFoldDB" id="A0A410MHZ3"/>
<dbReference type="Gene3D" id="3.40.630.30">
    <property type="match status" value="1"/>
</dbReference>
<dbReference type="OrthoDB" id="185406at2"/>
<dbReference type="Pfam" id="PF00583">
    <property type="entry name" value="Acetyltransf_1"/>
    <property type="match status" value="1"/>
</dbReference>
<feature type="domain" description="N-acetyltransferase" evidence="1">
    <location>
        <begin position="2"/>
        <end position="154"/>
    </location>
</feature>
<dbReference type="EMBL" id="CP026118">
    <property type="protein sequence ID" value="QAS54310.1"/>
    <property type="molecule type" value="Genomic_DNA"/>
</dbReference>
<dbReference type="KEGG" id="hli:HLI_19865"/>
<dbReference type="InterPro" id="IPR016181">
    <property type="entry name" value="Acyl_CoA_acyltransferase"/>
</dbReference>
<accession>A0A410MHZ3</accession>
<dbReference type="Proteomes" id="UP000287756">
    <property type="component" value="Chromosome"/>
</dbReference>
<evidence type="ECO:0000259" key="1">
    <source>
        <dbReference type="PROSITE" id="PS51186"/>
    </source>
</evidence>
<sequence>MLTYRTIDLEKDQGEIVEFRKDSFMTSFGDISGFHKSNYLTYVEKMKEAFGDGFVMAEEDGRTVGQLELSVKRYEGRVIGYIHLFYLVAEKRGKGYSGALQSYAMDFFRKYRVGEYHLRVAPANRRARQFYKKNGMVDIGPELDGKVIRMKGTI</sequence>
<protein>
    <submittedName>
        <fullName evidence="2">GNAT family N-acetyltransferase</fullName>
    </submittedName>
</protein>